<comment type="caution">
    <text evidence="2">The sequence shown here is derived from an EMBL/GenBank/DDBJ whole genome shotgun (WGS) entry which is preliminary data.</text>
</comment>
<organism evidence="2 3">
    <name type="scientific">Hypsizygus marmoreus</name>
    <name type="common">White beech mushroom</name>
    <name type="synonym">Agaricus marmoreus</name>
    <dbReference type="NCBI Taxonomy" id="39966"/>
    <lineage>
        <taxon>Eukaryota</taxon>
        <taxon>Fungi</taxon>
        <taxon>Dikarya</taxon>
        <taxon>Basidiomycota</taxon>
        <taxon>Agaricomycotina</taxon>
        <taxon>Agaricomycetes</taxon>
        <taxon>Agaricomycetidae</taxon>
        <taxon>Agaricales</taxon>
        <taxon>Tricholomatineae</taxon>
        <taxon>Lyophyllaceae</taxon>
        <taxon>Hypsizygus</taxon>
    </lineage>
</organism>
<feature type="compositionally biased region" description="Low complexity" evidence="1">
    <location>
        <begin position="243"/>
        <end position="253"/>
    </location>
</feature>
<keyword evidence="3" id="KW-1185">Reference proteome</keyword>
<feature type="region of interest" description="Disordered" evidence="1">
    <location>
        <begin position="1"/>
        <end position="21"/>
    </location>
</feature>
<dbReference type="InParanoid" id="A0A369JUB3"/>
<evidence type="ECO:0000313" key="2">
    <source>
        <dbReference type="EMBL" id="RDB22924.1"/>
    </source>
</evidence>
<feature type="region of interest" description="Disordered" evidence="1">
    <location>
        <begin position="236"/>
        <end position="283"/>
    </location>
</feature>
<evidence type="ECO:0000256" key="1">
    <source>
        <dbReference type="SAM" id="MobiDB-lite"/>
    </source>
</evidence>
<proteinExistence type="predicted"/>
<dbReference type="Proteomes" id="UP000076154">
    <property type="component" value="Unassembled WGS sequence"/>
</dbReference>
<gene>
    <name evidence="2" type="ORF">Hypma_009849</name>
</gene>
<evidence type="ECO:0000313" key="3">
    <source>
        <dbReference type="Proteomes" id="UP000076154"/>
    </source>
</evidence>
<feature type="compositionally biased region" description="Acidic residues" evidence="1">
    <location>
        <begin position="257"/>
        <end position="283"/>
    </location>
</feature>
<name>A0A369JUB3_HYPMA</name>
<dbReference type="AlphaFoldDB" id="A0A369JUB3"/>
<protein>
    <submittedName>
        <fullName evidence="2">Uncharacterized protein</fullName>
    </submittedName>
</protein>
<dbReference type="EMBL" id="LUEZ02000048">
    <property type="protein sequence ID" value="RDB22924.1"/>
    <property type="molecule type" value="Genomic_DNA"/>
</dbReference>
<accession>A0A369JUB3</accession>
<sequence>MSIYQDGTESSPPPSPPRRFSSLSRYAQQFSTFSPYSQHFSTLSSNPWQYFPPPYHQQFLDTSLYPHQSAATSPSSPPHKLHLQAGPIPDLAENVSQPIVDEVYNALLRQFEAKDISNVLATLPNRIWNPISFGIDNGNVKEELSSLYCQVMSLWDFLVAQNAVMKAKLALVSTLPYPALLQGMALTDRAVQYIKQYCEGLGISINFDQIDEARRNAMHDKHPYSIIAPYLVFSNSDSDDSDSSSSASGSSGSKVDDDSDEGEDDDYDESEVEEYEASDDDGE</sequence>
<reference evidence="2" key="1">
    <citation type="submission" date="2018-04" db="EMBL/GenBank/DDBJ databases">
        <title>Whole genome sequencing of Hypsizygus marmoreus.</title>
        <authorList>
            <person name="Choi I.-G."/>
            <person name="Min B."/>
            <person name="Kim J.-G."/>
            <person name="Kim S."/>
            <person name="Oh Y.-L."/>
            <person name="Kong W.-S."/>
            <person name="Park H."/>
            <person name="Jeong J."/>
            <person name="Song E.-S."/>
        </authorList>
    </citation>
    <scope>NUCLEOTIDE SEQUENCE [LARGE SCALE GENOMIC DNA]</scope>
    <source>
        <strain evidence="2">51987-8</strain>
    </source>
</reference>